<dbReference type="Proteomes" id="UP001059380">
    <property type="component" value="Chromosome"/>
</dbReference>
<keyword evidence="1" id="KW-0732">Signal</keyword>
<evidence type="ECO:0000313" key="4">
    <source>
        <dbReference type="Proteomes" id="UP001059380"/>
    </source>
</evidence>
<evidence type="ECO:0000313" key="3">
    <source>
        <dbReference type="EMBL" id="UWZ84316.1"/>
    </source>
</evidence>
<dbReference type="InterPro" id="IPR017802">
    <property type="entry name" value="VWFA-rel_acidobac-type"/>
</dbReference>
<dbReference type="EMBL" id="CP093313">
    <property type="protein sequence ID" value="UWZ84316.1"/>
    <property type="molecule type" value="Genomic_DNA"/>
</dbReference>
<dbReference type="SUPFAM" id="SSF53300">
    <property type="entry name" value="vWA-like"/>
    <property type="match status" value="1"/>
</dbReference>
<sequence length="314" mass="33909">MLSARITRWLAVTGAVSCLLPALAQTGSTSDRGYTMTLPVDEVALTFHASAAHGQPVNDIRADEIKVLDNGTAPGRIIAFNALLDRPLRAAILLDTSESMERALPRTRDTASRFAGEVFRPGTDQGYVTQFGYSSVVVRPWTGDSAAIVRSIQGIHVGQANPLPGTALIDSIFRTCLYGFGTADPSATGNVILLFSDGEDISSHTTTDEALRACQRSNTVIYAFRTESASGSPGPSTLAELTAKTGGRVFPADSTDDTIANDLHIIESEMRNQYRLVYHPAQFKHDGAFHSIELQLPDRVTRVEVRTGYFAPEH</sequence>
<feature type="signal peptide" evidence="1">
    <location>
        <begin position="1"/>
        <end position="24"/>
    </location>
</feature>
<dbReference type="Gene3D" id="3.40.50.410">
    <property type="entry name" value="von Willebrand factor, type A domain"/>
    <property type="match status" value="1"/>
</dbReference>
<gene>
    <name evidence="3" type="ORF">MOP44_27690</name>
</gene>
<feature type="domain" description="VWFA" evidence="2">
    <location>
        <begin position="87"/>
        <end position="270"/>
    </location>
</feature>
<evidence type="ECO:0000259" key="2">
    <source>
        <dbReference type="SMART" id="SM00327"/>
    </source>
</evidence>
<dbReference type="AlphaFoldDB" id="A0A9J7BN50"/>
<dbReference type="NCBIfam" id="TIGR03436">
    <property type="entry name" value="acidobact_VWFA"/>
    <property type="match status" value="1"/>
</dbReference>
<dbReference type="Pfam" id="PF00092">
    <property type="entry name" value="VWA"/>
    <property type="match status" value="1"/>
</dbReference>
<name>A0A9J7BN50_9BACT</name>
<dbReference type="KEGG" id="orp:MOP44_27690"/>
<organism evidence="3 4">
    <name type="scientific">Occallatibacter riparius</name>
    <dbReference type="NCBI Taxonomy" id="1002689"/>
    <lineage>
        <taxon>Bacteria</taxon>
        <taxon>Pseudomonadati</taxon>
        <taxon>Acidobacteriota</taxon>
        <taxon>Terriglobia</taxon>
        <taxon>Terriglobales</taxon>
        <taxon>Acidobacteriaceae</taxon>
        <taxon>Occallatibacter</taxon>
    </lineage>
</organism>
<protein>
    <submittedName>
        <fullName evidence="3">VWA domain-containing protein</fullName>
    </submittedName>
</protein>
<dbReference type="SMART" id="SM00327">
    <property type="entry name" value="VWA"/>
    <property type="match status" value="1"/>
</dbReference>
<evidence type="ECO:0000256" key="1">
    <source>
        <dbReference type="SAM" id="SignalP"/>
    </source>
</evidence>
<keyword evidence="4" id="KW-1185">Reference proteome</keyword>
<dbReference type="InterPro" id="IPR002035">
    <property type="entry name" value="VWF_A"/>
</dbReference>
<dbReference type="CDD" id="cd00198">
    <property type="entry name" value="vWFA"/>
    <property type="match status" value="1"/>
</dbReference>
<proteinExistence type="predicted"/>
<dbReference type="InterPro" id="IPR036465">
    <property type="entry name" value="vWFA_dom_sf"/>
</dbReference>
<accession>A0A9J7BN50</accession>
<reference evidence="3" key="1">
    <citation type="submission" date="2021-04" db="EMBL/GenBank/DDBJ databases">
        <title>Phylogenetic analysis of Acidobacteriaceae.</title>
        <authorList>
            <person name="Qiu L."/>
            <person name="Zhang Q."/>
        </authorList>
    </citation>
    <scope>NUCLEOTIDE SEQUENCE</scope>
    <source>
        <strain evidence="3">DSM 25168</strain>
    </source>
</reference>
<feature type="chain" id="PRO_5039951480" evidence="1">
    <location>
        <begin position="25"/>
        <end position="314"/>
    </location>
</feature>
<dbReference type="RefSeq" id="WP_260793820.1">
    <property type="nucleotide sequence ID" value="NZ_CP093313.1"/>
</dbReference>